<evidence type="ECO:0000313" key="1">
    <source>
        <dbReference type="EMBL" id="OWA53204.1"/>
    </source>
</evidence>
<dbReference type="Proteomes" id="UP000192578">
    <property type="component" value="Unassembled WGS sequence"/>
</dbReference>
<sequence>MADVPVAVPDAVELLKENRISSLDIPKEVPDAVALLQENGISSLDILKAVFKKIKSTTTEVDELLRVASATLFREKSDIDYADWSTILVSSLKLPTTLYILYVIWSDSVQFVDAKQKTVEPLDKADSFVLCKVGHTEMKEFEHWITKDLIYTATSRSRKTKFNFETKPETIREFKMPTKDEVLCGLMLEFKKKARINNYATRLSGICKMLKDQVAEHNNMNVAQQMMFALDSADNDTVQKFENLLRKKLSVHQEQIHPNMISEPAKAKKRTDADVAEGKKGLLLHPKSAPTEWILSTKNIIGKYDQFIKEKGMWIKSAEVESVEYEKSTQDMIERYKAKFPKDLHMSWTTPADKKSEKKSVLLKFKPFPK</sequence>
<accession>A0A9X6NH86</accession>
<proteinExistence type="predicted"/>
<keyword evidence="2" id="KW-1185">Reference proteome</keyword>
<name>A0A9X6NH86_HYPEX</name>
<reference evidence="2" key="1">
    <citation type="submission" date="2017-01" db="EMBL/GenBank/DDBJ databases">
        <title>Comparative genomics of anhydrobiosis in the tardigrade Hypsibius dujardini.</title>
        <authorList>
            <person name="Yoshida Y."/>
            <person name="Koutsovoulos G."/>
            <person name="Laetsch D."/>
            <person name="Stevens L."/>
            <person name="Kumar S."/>
            <person name="Horikawa D."/>
            <person name="Ishino K."/>
            <person name="Komine S."/>
            <person name="Tomita M."/>
            <person name="Blaxter M."/>
            <person name="Arakawa K."/>
        </authorList>
    </citation>
    <scope>NUCLEOTIDE SEQUENCE [LARGE SCALE GENOMIC DNA]</scope>
    <source>
        <strain evidence="2">Z151</strain>
    </source>
</reference>
<gene>
    <name evidence="1" type="ORF">BV898_17637</name>
</gene>
<organism evidence="1 2">
    <name type="scientific">Hypsibius exemplaris</name>
    <name type="common">Freshwater tardigrade</name>
    <dbReference type="NCBI Taxonomy" id="2072580"/>
    <lineage>
        <taxon>Eukaryota</taxon>
        <taxon>Metazoa</taxon>
        <taxon>Ecdysozoa</taxon>
        <taxon>Tardigrada</taxon>
        <taxon>Eutardigrada</taxon>
        <taxon>Parachela</taxon>
        <taxon>Hypsibioidea</taxon>
        <taxon>Hypsibiidae</taxon>
        <taxon>Hypsibius</taxon>
    </lineage>
</organism>
<comment type="caution">
    <text evidence="1">The sequence shown here is derived from an EMBL/GenBank/DDBJ whole genome shotgun (WGS) entry which is preliminary data.</text>
</comment>
<dbReference type="AlphaFoldDB" id="A0A9X6NH86"/>
<protein>
    <submittedName>
        <fullName evidence="1">Uncharacterized protein</fullName>
    </submittedName>
</protein>
<evidence type="ECO:0000313" key="2">
    <source>
        <dbReference type="Proteomes" id="UP000192578"/>
    </source>
</evidence>
<dbReference type="EMBL" id="MTYJ01000308">
    <property type="protein sequence ID" value="OWA53204.1"/>
    <property type="molecule type" value="Genomic_DNA"/>
</dbReference>